<feature type="transmembrane region" description="Helical" evidence="1">
    <location>
        <begin position="155"/>
        <end position="174"/>
    </location>
</feature>
<dbReference type="EMBL" id="MFBE01000014">
    <property type="protein sequence ID" value="OGD91582.1"/>
    <property type="molecule type" value="Genomic_DNA"/>
</dbReference>
<keyword evidence="1" id="KW-0812">Transmembrane</keyword>
<evidence type="ECO:0000313" key="3">
    <source>
        <dbReference type="Proteomes" id="UP000178492"/>
    </source>
</evidence>
<dbReference type="AlphaFoldDB" id="A0A1F5GIA1"/>
<feature type="transmembrane region" description="Helical" evidence="1">
    <location>
        <begin position="344"/>
        <end position="363"/>
    </location>
</feature>
<feature type="transmembrane region" description="Helical" evidence="1">
    <location>
        <begin position="924"/>
        <end position="945"/>
    </location>
</feature>
<name>A0A1F5GIA1_9BACT</name>
<feature type="transmembrane region" description="Helical" evidence="1">
    <location>
        <begin position="103"/>
        <end position="123"/>
    </location>
</feature>
<dbReference type="Proteomes" id="UP000178492">
    <property type="component" value="Unassembled WGS sequence"/>
</dbReference>
<dbReference type="Gene3D" id="3.40.50.880">
    <property type="match status" value="1"/>
</dbReference>
<reference evidence="2 3" key="1">
    <citation type="journal article" date="2016" name="Nat. Commun.">
        <title>Thousands of microbial genomes shed light on interconnected biogeochemical processes in an aquifer system.</title>
        <authorList>
            <person name="Anantharaman K."/>
            <person name="Brown C.T."/>
            <person name="Hug L.A."/>
            <person name="Sharon I."/>
            <person name="Castelle C.J."/>
            <person name="Probst A.J."/>
            <person name="Thomas B.C."/>
            <person name="Singh A."/>
            <person name="Wilkins M.J."/>
            <person name="Karaoz U."/>
            <person name="Brodie E.L."/>
            <person name="Williams K.H."/>
            <person name="Hubbard S.S."/>
            <person name="Banfield J.F."/>
        </authorList>
    </citation>
    <scope>NUCLEOTIDE SEQUENCE [LARGE SCALE GENOMIC DNA]</scope>
</reference>
<keyword evidence="1" id="KW-1133">Transmembrane helix</keyword>
<feature type="transmembrane region" description="Helical" evidence="1">
    <location>
        <begin position="202"/>
        <end position="217"/>
    </location>
</feature>
<evidence type="ECO:0000313" key="2">
    <source>
        <dbReference type="EMBL" id="OGD91582.1"/>
    </source>
</evidence>
<feature type="transmembrane region" description="Helical" evidence="1">
    <location>
        <begin position="130"/>
        <end position="149"/>
    </location>
</feature>
<keyword evidence="1" id="KW-0472">Membrane</keyword>
<gene>
    <name evidence="2" type="ORF">A3D81_00535</name>
</gene>
<feature type="transmembrane region" description="Helical" evidence="1">
    <location>
        <begin position="375"/>
        <end position="399"/>
    </location>
</feature>
<dbReference type="InterPro" id="IPR029062">
    <property type="entry name" value="Class_I_gatase-like"/>
</dbReference>
<evidence type="ECO:0000256" key="1">
    <source>
        <dbReference type="SAM" id="Phobius"/>
    </source>
</evidence>
<organism evidence="2 3">
    <name type="scientific">Candidatus Curtissbacteria bacterium RIFCSPHIGHO2_02_FULL_40_17</name>
    <dbReference type="NCBI Taxonomy" id="1797715"/>
    <lineage>
        <taxon>Bacteria</taxon>
        <taxon>Candidatus Curtissiibacteriota</taxon>
    </lineage>
</organism>
<feature type="transmembrane region" description="Helical" evidence="1">
    <location>
        <begin position="181"/>
        <end position="196"/>
    </location>
</feature>
<feature type="transmembrane region" description="Helical" evidence="1">
    <location>
        <begin position="411"/>
        <end position="433"/>
    </location>
</feature>
<dbReference type="SUPFAM" id="SSF52317">
    <property type="entry name" value="Class I glutamine amidotransferase-like"/>
    <property type="match status" value="1"/>
</dbReference>
<proteinExistence type="predicted"/>
<sequence length="974" mass="110587">MPKILVFFGRLVLEFLIHLAAVFVIFAVFLPLAKWYVNHKPILGVDFYNMAANSAYYARHPEPRFLGFRPINWSGYPYAFDYPSLHFYLIKPLVSQLGAQKATLIYTMGAMYIFALASYFLFWAVSKNKALSLALAVFSLYSIGIWGPAVWGGNLPYVATMFFLPLSMGFLVLYLRSKTRKSLVISAFLAGISVLGHPQVMVSYLVIFALSFVFFGYHSQIKATIKRRFADAGIFLTVMILVSYLQLQSFTGQNILYLPLRILDRLGLIVKVIASRFDGTSAPDYSYAVPSNIPADAAAKIAEYNRAQFWRFKTDVNGGFFVFGAIAAVLLIAAFILAKKRKRLLGIVPLAIFLGFLFLYNFGLSRGFSYLQGGWYRSFWVMPIAFGALIALSWQVFWRSFFERAKKLDNFIIKMILAVAFSVAMVIFTYNLWSKETAEMFIDKLDTIQYREKSGIFPEVLNKPLGKAEFESLKNKLVPSWLPADSSQYRLFTADQKVNIWWPTFYEMPLVRGYIDVPIGSGVAGGFYWTDIVLAQNQGRDPLVEDYKTPVEIAKNNALFLIDWYSVGYFEGGHSGSDSFNPPASYLLSDKNIFEREEEVTLPGYSSVFEPEKYGEKIGWRDDMSHSLKYYKFKDGLASPIASANSASVIGFVGTYQSYDTFIRVLGMTNTNSKQLVPLWFGPSLDKLPHLENLDIEGLVLYGYSDGDSKKGWGKIEKYLKKGGKVFIETGSEVYQTSQKKLPDFFPVDGSMRGEIGRTWELADFGPPILDDKPWQYSLPTGLKSGSEIILKTQDTPLMVRGTYGSGEVIWSGTNLFYHTNVYKNLKEGEFIKSLMVKWLSTEQQQPVSQGEFINNRKVVISTKDAKAVLLRQEFHDVWQAKVNGELTKIYPTGPTYPGFMYVFIPAKFAGQSIQVEFVYKGDYWTLFYTIMQILTALLVIDYLFGAKLINLMLIPFRRKMGGSVKNWWEKEDE</sequence>
<evidence type="ECO:0008006" key="4">
    <source>
        <dbReference type="Google" id="ProtNLM"/>
    </source>
</evidence>
<protein>
    <recommendedName>
        <fullName evidence="4">Membrane protein 6-pyruvoyl-tetrahydropterin synthase-related domain-containing protein</fullName>
    </recommendedName>
</protein>
<comment type="caution">
    <text evidence="2">The sequence shown here is derived from an EMBL/GenBank/DDBJ whole genome shotgun (WGS) entry which is preliminary data.</text>
</comment>
<dbReference type="STRING" id="1797715.A3D81_00535"/>
<feature type="transmembrane region" description="Helical" evidence="1">
    <location>
        <begin position="318"/>
        <end position="337"/>
    </location>
</feature>
<feature type="transmembrane region" description="Helical" evidence="1">
    <location>
        <begin position="12"/>
        <end position="33"/>
    </location>
</feature>
<accession>A0A1F5GIA1</accession>
<feature type="transmembrane region" description="Helical" evidence="1">
    <location>
        <begin position="229"/>
        <end position="247"/>
    </location>
</feature>